<evidence type="ECO:0000256" key="1">
    <source>
        <dbReference type="SAM" id="Phobius"/>
    </source>
</evidence>
<keyword evidence="1" id="KW-0812">Transmembrane</keyword>
<dbReference type="EMBL" id="WUAV01000004">
    <property type="protein sequence ID" value="KAF1756670.1"/>
    <property type="molecule type" value="Genomic_DNA"/>
</dbReference>
<comment type="caution">
    <text evidence="2">The sequence shown here is derived from an EMBL/GenBank/DDBJ whole genome shotgun (WGS) entry which is preliminary data.</text>
</comment>
<organism evidence="2 3">
    <name type="scientific">Caenorhabditis remanei</name>
    <name type="common">Caenorhabditis vulgaris</name>
    <dbReference type="NCBI Taxonomy" id="31234"/>
    <lineage>
        <taxon>Eukaryota</taxon>
        <taxon>Metazoa</taxon>
        <taxon>Ecdysozoa</taxon>
        <taxon>Nematoda</taxon>
        <taxon>Chromadorea</taxon>
        <taxon>Rhabditida</taxon>
        <taxon>Rhabditina</taxon>
        <taxon>Rhabditomorpha</taxon>
        <taxon>Rhabditoidea</taxon>
        <taxon>Rhabditidae</taxon>
        <taxon>Peloderinae</taxon>
        <taxon>Caenorhabditis</taxon>
    </lineage>
</organism>
<dbReference type="CTD" id="78775730"/>
<dbReference type="AlphaFoldDB" id="A0A6A5GN32"/>
<sequence length="131" mass="15236">MLNFMLDKTRQNETRRCWIQLEFSQSAVTDSRETTLYNAHKKPLPETATFNFPYFQCVASCVILFIFPYLTVTSWILILITFLLAGIAAMFAVLCRTHNNTVAAPIEPLEEEKDEKFTEEKAQREFLLEEC</sequence>
<keyword evidence="1" id="KW-1133">Transmembrane helix</keyword>
<evidence type="ECO:0000313" key="3">
    <source>
        <dbReference type="Proteomes" id="UP000483820"/>
    </source>
</evidence>
<accession>A0A6A5GN32</accession>
<dbReference type="GeneID" id="78775730"/>
<feature type="transmembrane region" description="Helical" evidence="1">
    <location>
        <begin position="50"/>
        <end position="69"/>
    </location>
</feature>
<dbReference type="RefSeq" id="XP_053584435.1">
    <property type="nucleotide sequence ID" value="XM_053729663.1"/>
</dbReference>
<proteinExistence type="predicted"/>
<reference evidence="2 3" key="1">
    <citation type="submission" date="2019-12" db="EMBL/GenBank/DDBJ databases">
        <title>Chromosome-level assembly of the Caenorhabditis remanei genome.</title>
        <authorList>
            <person name="Teterina A.A."/>
            <person name="Willis J.H."/>
            <person name="Phillips P.C."/>
        </authorList>
    </citation>
    <scope>NUCLEOTIDE SEQUENCE [LARGE SCALE GENOMIC DNA]</scope>
    <source>
        <strain evidence="2 3">PX506</strain>
        <tissue evidence="2">Whole organism</tissue>
    </source>
</reference>
<dbReference type="Proteomes" id="UP000483820">
    <property type="component" value="Chromosome IV"/>
</dbReference>
<dbReference type="KEGG" id="crq:GCK72_013124"/>
<name>A0A6A5GN32_CAERE</name>
<protein>
    <submittedName>
        <fullName evidence="2">Uncharacterized protein</fullName>
    </submittedName>
</protein>
<gene>
    <name evidence="2" type="ORF">GCK72_013124</name>
</gene>
<keyword evidence="1" id="KW-0472">Membrane</keyword>
<feature type="transmembrane region" description="Helical" evidence="1">
    <location>
        <begin position="75"/>
        <end position="95"/>
    </location>
</feature>
<evidence type="ECO:0000313" key="2">
    <source>
        <dbReference type="EMBL" id="KAF1756670.1"/>
    </source>
</evidence>